<protein>
    <recommendedName>
        <fullName evidence="3">DUF7223 domain-containing protein</fullName>
    </recommendedName>
</protein>
<dbReference type="KEGG" id="gtr:GLOTRDRAFT_54265"/>
<dbReference type="HOGENOM" id="CLU_022145_0_0_1"/>
<feature type="region of interest" description="Disordered" evidence="1">
    <location>
        <begin position="519"/>
        <end position="584"/>
    </location>
</feature>
<sequence length="779" mass="79809">MIHSFLALAPFVIAAVSAANDWSQPCTNGECYYDVNGTVGQASGTMKVWGPTQMLSDITSAAGWQILSCDQNASAQDIRLVCMNETAGCSHVYQNGAENTLVRLPENCGVSPFARVAKAWVSTNQSMPDSLKAKLTRRDGTVPQVMGMSLDTSWHSMDASQGNISIVIQGASVPGQTGPIDTSGVSLSRRSRLAERGLGSIIGDGAKKFNSFNKSLDKTIPPINVNKDFNLGSSSVSCKGFDATFAADIDTSFNADVTYGVVAAGTIIPPKISSFMLFANFDADIDGKLNLQASASGILDTGKVELFSVGIPGLDIPKIFTLGPSFEIDGQITTNAEIDVDMTVDLAYKVTDAKLFFPKAAGGTQNGGTFAPQDSPLKLSVSPNVQADVSITAHLIPSLDFGIQALGNTVSAKVFLDLDASATLDLQLNAQGNVTVTGSGKNSTATTTAKSSTATATSSGSAKNATATATSTAGKNETETATSTGRSIETGSMTSANGTATSVSMSKETGSMVLANATASSTSMSTATASTNGTASSTLMSKETASMKSANATASSTTMSKETASVSSSKNATESSTSMSGSASKSAAASSSMAKSTAMTTSTTANSTASSGVSVVDVTVTATSDASIATETPAVVEARELVPRADTTASGSVDGCITIDAGLSVNAGAQGSFFDIFNDATQVTLFQKDFELFQKCFGTATPTRRRSVGAIVPFGRRLDRSRRAAAVSPVRRQSSVLAKRLTITCPASAPPKAASVADETVKGSTEKTATKAATKATKP</sequence>
<dbReference type="AlphaFoldDB" id="S7QPM5"/>
<dbReference type="OrthoDB" id="73875at2759"/>
<dbReference type="OMA" id="AYSINNA"/>
<feature type="signal peptide" evidence="2">
    <location>
        <begin position="1"/>
        <end position="18"/>
    </location>
</feature>
<dbReference type="EMBL" id="KB469296">
    <property type="protein sequence ID" value="EPQ61342.1"/>
    <property type="molecule type" value="Genomic_DNA"/>
</dbReference>
<evidence type="ECO:0000313" key="5">
    <source>
        <dbReference type="Proteomes" id="UP000030669"/>
    </source>
</evidence>
<feature type="compositionally biased region" description="Basic and acidic residues" evidence="1">
    <location>
        <begin position="759"/>
        <end position="769"/>
    </location>
</feature>
<dbReference type="GeneID" id="19306978"/>
<feature type="compositionally biased region" description="Low complexity" evidence="1">
    <location>
        <begin position="437"/>
        <end position="475"/>
    </location>
</feature>
<dbReference type="RefSeq" id="XP_007860445.1">
    <property type="nucleotide sequence ID" value="XM_007862254.1"/>
</dbReference>
<keyword evidence="5" id="KW-1185">Reference proteome</keyword>
<accession>S7QPM5</accession>
<feature type="chain" id="PRO_5004544179" description="DUF7223 domain-containing protein" evidence="2">
    <location>
        <begin position="19"/>
        <end position="779"/>
    </location>
</feature>
<name>S7QPM5_GLOTA</name>
<feature type="region of interest" description="Disordered" evidence="1">
    <location>
        <begin position="748"/>
        <end position="779"/>
    </location>
</feature>
<organism evidence="4 5">
    <name type="scientific">Gloeophyllum trabeum (strain ATCC 11539 / FP-39264 / Madison 617)</name>
    <name type="common">Brown rot fungus</name>
    <dbReference type="NCBI Taxonomy" id="670483"/>
    <lineage>
        <taxon>Eukaryota</taxon>
        <taxon>Fungi</taxon>
        <taxon>Dikarya</taxon>
        <taxon>Basidiomycota</taxon>
        <taxon>Agaricomycotina</taxon>
        <taxon>Agaricomycetes</taxon>
        <taxon>Gloeophyllales</taxon>
        <taxon>Gloeophyllaceae</taxon>
        <taxon>Gloeophyllum</taxon>
    </lineage>
</organism>
<gene>
    <name evidence="4" type="ORF">GLOTRDRAFT_54265</name>
</gene>
<proteinExistence type="predicted"/>
<reference evidence="4 5" key="1">
    <citation type="journal article" date="2012" name="Science">
        <title>The Paleozoic origin of enzymatic lignin decomposition reconstructed from 31 fungal genomes.</title>
        <authorList>
            <person name="Floudas D."/>
            <person name="Binder M."/>
            <person name="Riley R."/>
            <person name="Barry K."/>
            <person name="Blanchette R.A."/>
            <person name="Henrissat B."/>
            <person name="Martinez A.T."/>
            <person name="Otillar R."/>
            <person name="Spatafora J.W."/>
            <person name="Yadav J.S."/>
            <person name="Aerts A."/>
            <person name="Benoit I."/>
            <person name="Boyd A."/>
            <person name="Carlson A."/>
            <person name="Copeland A."/>
            <person name="Coutinho P.M."/>
            <person name="de Vries R.P."/>
            <person name="Ferreira P."/>
            <person name="Findley K."/>
            <person name="Foster B."/>
            <person name="Gaskell J."/>
            <person name="Glotzer D."/>
            <person name="Gorecki P."/>
            <person name="Heitman J."/>
            <person name="Hesse C."/>
            <person name="Hori C."/>
            <person name="Igarashi K."/>
            <person name="Jurgens J.A."/>
            <person name="Kallen N."/>
            <person name="Kersten P."/>
            <person name="Kohler A."/>
            <person name="Kuees U."/>
            <person name="Kumar T.K.A."/>
            <person name="Kuo A."/>
            <person name="LaButti K."/>
            <person name="Larrondo L.F."/>
            <person name="Lindquist E."/>
            <person name="Ling A."/>
            <person name="Lombard V."/>
            <person name="Lucas S."/>
            <person name="Lundell T."/>
            <person name="Martin R."/>
            <person name="McLaughlin D.J."/>
            <person name="Morgenstern I."/>
            <person name="Morin E."/>
            <person name="Murat C."/>
            <person name="Nagy L.G."/>
            <person name="Nolan M."/>
            <person name="Ohm R.A."/>
            <person name="Patyshakuliyeva A."/>
            <person name="Rokas A."/>
            <person name="Ruiz-Duenas F.J."/>
            <person name="Sabat G."/>
            <person name="Salamov A."/>
            <person name="Samejima M."/>
            <person name="Schmutz J."/>
            <person name="Slot J.C."/>
            <person name="St John F."/>
            <person name="Stenlid J."/>
            <person name="Sun H."/>
            <person name="Sun S."/>
            <person name="Syed K."/>
            <person name="Tsang A."/>
            <person name="Wiebenga A."/>
            <person name="Young D."/>
            <person name="Pisabarro A."/>
            <person name="Eastwood D.C."/>
            <person name="Martin F."/>
            <person name="Cullen D."/>
            <person name="Grigoriev I.V."/>
            <person name="Hibbett D.S."/>
        </authorList>
    </citation>
    <scope>NUCLEOTIDE SEQUENCE [LARGE SCALE GENOMIC DNA]</scope>
    <source>
        <strain evidence="4 5">ATCC 11539</strain>
    </source>
</reference>
<evidence type="ECO:0000256" key="1">
    <source>
        <dbReference type="SAM" id="MobiDB-lite"/>
    </source>
</evidence>
<keyword evidence="2" id="KW-0732">Signal</keyword>
<feature type="domain" description="DUF7223" evidence="3">
    <location>
        <begin position="271"/>
        <end position="435"/>
    </location>
</feature>
<dbReference type="InterPro" id="IPR055647">
    <property type="entry name" value="DUF7223"/>
</dbReference>
<dbReference type="Pfam" id="PF23865">
    <property type="entry name" value="DUF7223"/>
    <property type="match status" value="1"/>
</dbReference>
<dbReference type="eggNOG" id="ENOG502S6WG">
    <property type="taxonomic scope" value="Eukaryota"/>
</dbReference>
<evidence type="ECO:0000313" key="4">
    <source>
        <dbReference type="EMBL" id="EPQ61342.1"/>
    </source>
</evidence>
<evidence type="ECO:0000259" key="3">
    <source>
        <dbReference type="Pfam" id="PF23865"/>
    </source>
</evidence>
<feature type="compositionally biased region" description="Low complexity" evidence="1">
    <location>
        <begin position="748"/>
        <end position="757"/>
    </location>
</feature>
<dbReference type="Proteomes" id="UP000030669">
    <property type="component" value="Unassembled WGS sequence"/>
</dbReference>
<feature type="region of interest" description="Disordered" evidence="1">
    <location>
        <begin position="434"/>
        <end position="505"/>
    </location>
</feature>
<feature type="compositionally biased region" description="Low complexity" evidence="1">
    <location>
        <begin position="770"/>
        <end position="779"/>
    </location>
</feature>
<feature type="compositionally biased region" description="Polar residues" evidence="1">
    <location>
        <begin position="479"/>
        <end position="505"/>
    </location>
</feature>
<evidence type="ECO:0000256" key="2">
    <source>
        <dbReference type="SAM" id="SignalP"/>
    </source>
</evidence>